<dbReference type="GeneID" id="87818077"/>
<evidence type="ECO:0000313" key="1">
    <source>
        <dbReference type="EMBL" id="KAK4141813.1"/>
    </source>
</evidence>
<gene>
    <name evidence="1" type="ORF">C8A04DRAFT_30658</name>
</gene>
<organism evidence="1 2">
    <name type="scientific">Dichotomopilus funicola</name>
    <dbReference type="NCBI Taxonomy" id="1934379"/>
    <lineage>
        <taxon>Eukaryota</taxon>
        <taxon>Fungi</taxon>
        <taxon>Dikarya</taxon>
        <taxon>Ascomycota</taxon>
        <taxon>Pezizomycotina</taxon>
        <taxon>Sordariomycetes</taxon>
        <taxon>Sordariomycetidae</taxon>
        <taxon>Sordariales</taxon>
        <taxon>Chaetomiaceae</taxon>
        <taxon>Dichotomopilus</taxon>
    </lineage>
</organism>
<comment type="caution">
    <text evidence="1">The sequence shown here is derived from an EMBL/GenBank/DDBJ whole genome shotgun (WGS) entry which is preliminary data.</text>
</comment>
<dbReference type="AlphaFoldDB" id="A0AAN6UYZ0"/>
<dbReference type="RefSeq" id="XP_062635184.1">
    <property type="nucleotide sequence ID" value="XM_062781464.1"/>
</dbReference>
<protein>
    <submittedName>
        <fullName evidence="1">Uncharacterized protein</fullName>
    </submittedName>
</protein>
<reference evidence="1" key="1">
    <citation type="journal article" date="2023" name="Mol. Phylogenet. Evol.">
        <title>Genome-scale phylogeny and comparative genomics of the fungal order Sordariales.</title>
        <authorList>
            <person name="Hensen N."/>
            <person name="Bonometti L."/>
            <person name="Westerberg I."/>
            <person name="Brannstrom I.O."/>
            <person name="Guillou S."/>
            <person name="Cros-Aarteil S."/>
            <person name="Calhoun S."/>
            <person name="Haridas S."/>
            <person name="Kuo A."/>
            <person name="Mondo S."/>
            <person name="Pangilinan J."/>
            <person name="Riley R."/>
            <person name="LaButti K."/>
            <person name="Andreopoulos B."/>
            <person name="Lipzen A."/>
            <person name="Chen C."/>
            <person name="Yan M."/>
            <person name="Daum C."/>
            <person name="Ng V."/>
            <person name="Clum A."/>
            <person name="Steindorff A."/>
            <person name="Ohm R.A."/>
            <person name="Martin F."/>
            <person name="Silar P."/>
            <person name="Natvig D.O."/>
            <person name="Lalanne C."/>
            <person name="Gautier V."/>
            <person name="Ament-Velasquez S.L."/>
            <person name="Kruys A."/>
            <person name="Hutchinson M.I."/>
            <person name="Powell A.J."/>
            <person name="Barry K."/>
            <person name="Miller A.N."/>
            <person name="Grigoriev I.V."/>
            <person name="Debuchy R."/>
            <person name="Gladieux P."/>
            <person name="Hiltunen Thoren M."/>
            <person name="Johannesson H."/>
        </authorList>
    </citation>
    <scope>NUCLEOTIDE SEQUENCE</scope>
    <source>
        <strain evidence="1">CBS 141.50</strain>
    </source>
</reference>
<reference evidence="1" key="2">
    <citation type="submission" date="2023-05" db="EMBL/GenBank/DDBJ databases">
        <authorList>
            <consortium name="Lawrence Berkeley National Laboratory"/>
            <person name="Steindorff A."/>
            <person name="Hensen N."/>
            <person name="Bonometti L."/>
            <person name="Westerberg I."/>
            <person name="Brannstrom I.O."/>
            <person name="Guillou S."/>
            <person name="Cros-Aarteil S."/>
            <person name="Calhoun S."/>
            <person name="Haridas S."/>
            <person name="Kuo A."/>
            <person name="Mondo S."/>
            <person name="Pangilinan J."/>
            <person name="Riley R."/>
            <person name="Labutti K."/>
            <person name="Andreopoulos B."/>
            <person name="Lipzen A."/>
            <person name="Chen C."/>
            <person name="Yanf M."/>
            <person name="Daum C."/>
            <person name="Ng V."/>
            <person name="Clum A."/>
            <person name="Ohm R."/>
            <person name="Martin F."/>
            <person name="Silar P."/>
            <person name="Natvig D."/>
            <person name="Lalanne C."/>
            <person name="Gautier V."/>
            <person name="Ament-Velasquez S.L."/>
            <person name="Kruys A."/>
            <person name="Hutchinson M.I."/>
            <person name="Powell A.J."/>
            <person name="Barry K."/>
            <person name="Miller A.N."/>
            <person name="Grigoriev I.V."/>
            <person name="Debuchy R."/>
            <person name="Gladieux P."/>
            <person name="Thoren M.H."/>
            <person name="Johannesson H."/>
        </authorList>
    </citation>
    <scope>NUCLEOTIDE SEQUENCE</scope>
    <source>
        <strain evidence="1">CBS 141.50</strain>
    </source>
</reference>
<evidence type="ECO:0000313" key="2">
    <source>
        <dbReference type="Proteomes" id="UP001302676"/>
    </source>
</evidence>
<dbReference type="Proteomes" id="UP001302676">
    <property type="component" value="Unassembled WGS sequence"/>
</dbReference>
<proteinExistence type="predicted"/>
<sequence>MQKLLAGMMDTGALSDIFRGPPPSGIHGPVRDEAHMPGDWEMLIEAAQQKGVLSVEAAEQWRCYILEEAYQEYQDRVERYAKWSAVLK</sequence>
<name>A0AAN6UYZ0_9PEZI</name>
<accession>A0AAN6UYZ0</accession>
<dbReference type="EMBL" id="MU853606">
    <property type="protein sequence ID" value="KAK4141813.1"/>
    <property type="molecule type" value="Genomic_DNA"/>
</dbReference>
<keyword evidence="2" id="KW-1185">Reference proteome</keyword>